<accession>A0A1J1LVV8</accession>
<dbReference type="Proteomes" id="UP000184315">
    <property type="component" value="Unassembled WGS sequence"/>
</dbReference>
<reference evidence="2" key="1">
    <citation type="submission" date="2015-10" db="EMBL/GenBank/DDBJ databases">
        <authorList>
            <person name="Regsiter A."/>
            <person name="william w."/>
        </authorList>
    </citation>
    <scope>NUCLEOTIDE SEQUENCE [LARGE SCALE GENOMIC DNA]</scope>
</reference>
<protein>
    <submittedName>
        <fullName evidence="1">Uncharacterized protein</fullName>
    </submittedName>
</protein>
<dbReference type="Gene3D" id="3.10.310.50">
    <property type="match status" value="1"/>
</dbReference>
<gene>
    <name evidence="1" type="ORF">PL9214720111</name>
</gene>
<evidence type="ECO:0000313" key="1">
    <source>
        <dbReference type="EMBL" id="CUR35841.1"/>
    </source>
</evidence>
<evidence type="ECO:0000313" key="2">
    <source>
        <dbReference type="Proteomes" id="UP000184315"/>
    </source>
</evidence>
<keyword evidence="2" id="KW-1185">Reference proteome</keyword>
<organism evidence="1 2">
    <name type="scientific">Planktothrix tepida PCC 9214</name>
    <dbReference type="NCBI Taxonomy" id="671072"/>
    <lineage>
        <taxon>Bacteria</taxon>
        <taxon>Bacillati</taxon>
        <taxon>Cyanobacteriota</taxon>
        <taxon>Cyanophyceae</taxon>
        <taxon>Oscillatoriophycideae</taxon>
        <taxon>Oscillatoriales</taxon>
        <taxon>Microcoleaceae</taxon>
        <taxon>Planktothrix</taxon>
    </lineage>
</organism>
<dbReference type="STRING" id="671072.PL9214720111"/>
<dbReference type="RefSeq" id="WP_072722747.1">
    <property type="nucleotide sequence ID" value="NZ_LN889817.1"/>
</dbReference>
<proteinExistence type="predicted"/>
<dbReference type="EMBL" id="CZDF01000180">
    <property type="protein sequence ID" value="CUR35841.1"/>
    <property type="molecule type" value="Genomic_DNA"/>
</dbReference>
<sequence>MYRFKQGKQRLFWIILFCCSLLIFPILTQALTVEQVPNPRQQNGGWVTDMANILSPETEAKLNQMIGELEAKNGT</sequence>
<name>A0A1J1LVV8_9CYAN</name>
<dbReference type="AlphaFoldDB" id="A0A1J1LVV8"/>